<dbReference type="InterPro" id="IPR052360">
    <property type="entry name" value="Transcr_Regulatory_Proteins"/>
</dbReference>
<dbReference type="EMBL" id="JAFFGZ010000007">
    <property type="protein sequence ID" value="KAK4642126.1"/>
    <property type="molecule type" value="Genomic_DNA"/>
</dbReference>
<keyword evidence="6" id="KW-0862">Zinc</keyword>
<keyword evidence="11" id="KW-0539">Nucleus</keyword>
<feature type="chain" id="PRO_5047441886" description="Zn(2)-C6 fungal-type domain-containing protein" evidence="12">
    <location>
        <begin position="18"/>
        <end position="1204"/>
    </location>
</feature>
<evidence type="ECO:0000256" key="7">
    <source>
        <dbReference type="ARBA" id="ARBA00023015"/>
    </source>
</evidence>
<dbReference type="SMART" id="SM00066">
    <property type="entry name" value="GAL4"/>
    <property type="match status" value="1"/>
</dbReference>
<dbReference type="PANTHER" id="PTHR36206">
    <property type="entry name" value="ASPERCRYPTIN BIOSYNTHESIS CLUSTER-SPECIFIC TRANSCRIPTION REGULATOR ATNN-RELATED"/>
    <property type="match status" value="1"/>
</dbReference>
<keyword evidence="5" id="KW-0378">Hydrolase</keyword>
<evidence type="ECO:0000256" key="8">
    <source>
        <dbReference type="ARBA" id="ARBA00023125"/>
    </source>
</evidence>
<dbReference type="Gene3D" id="4.10.240.10">
    <property type="entry name" value="Zn(2)-C6 fungal-type DNA-binding domain"/>
    <property type="match status" value="1"/>
</dbReference>
<dbReference type="InterPro" id="IPR036864">
    <property type="entry name" value="Zn2-C6_fun-type_DNA-bd_sf"/>
</dbReference>
<name>A0ABR0FEL7_9PEZI</name>
<evidence type="ECO:0000256" key="2">
    <source>
        <dbReference type="ARBA" id="ARBA00022645"/>
    </source>
</evidence>
<dbReference type="InterPro" id="IPR001138">
    <property type="entry name" value="Zn2Cys6_DnaBD"/>
</dbReference>
<keyword evidence="7" id="KW-0805">Transcription regulation</keyword>
<keyword evidence="9" id="KW-0804">Transcription</keyword>
<comment type="caution">
    <text evidence="14">The sequence shown here is derived from an EMBL/GenBank/DDBJ whole genome shotgun (WGS) entry which is preliminary data.</text>
</comment>
<keyword evidence="10" id="KW-0325">Glycoprotein</keyword>
<dbReference type="PRINTS" id="PR00724">
    <property type="entry name" value="CRBOXYPTASEC"/>
</dbReference>
<evidence type="ECO:0000256" key="3">
    <source>
        <dbReference type="ARBA" id="ARBA00022670"/>
    </source>
</evidence>
<dbReference type="PROSITE" id="PS50048">
    <property type="entry name" value="ZN2_CY6_FUNGAL_2"/>
    <property type="match status" value="1"/>
</dbReference>
<evidence type="ECO:0000256" key="5">
    <source>
        <dbReference type="ARBA" id="ARBA00022801"/>
    </source>
</evidence>
<dbReference type="PROSITE" id="PS00463">
    <property type="entry name" value="ZN2_CY6_FUNGAL_1"/>
    <property type="match status" value="1"/>
</dbReference>
<organism evidence="14 15">
    <name type="scientific">Podospora bellae-mahoneyi</name>
    <dbReference type="NCBI Taxonomy" id="2093777"/>
    <lineage>
        <taxon>Eukaryota</taxon>
        <taxon>Fungi</taxon>
        <taxon>Dikarya</taxon>
        <taxon>Ascomycota</taxon>
        <taxon>Pezizomycotina</taxon>
        <taxon>Sordariomycetes</taxon>
        <taxon>Sordariomycetidae</taxon>
        <taxon>Sordariales</taxon>
        <taxon>Podosporaceae</taxon>
        <taxon>Podospora</taxon>
    </lineage>
</organism>
<dbReference type="GeneID" id="87899873"/>
<dbReference type="Gene3D" id="3.40.50.1820">
    <property type="entry name" value="alpha/beta hydrolase"/>
    <property type="match status" value="1"/>
</dbReference>
<dbReference type="RefSeq" id="XP_062731102.1">
    <property type="nucleotide sequence ID" value="XM_062880391.1"/>
</dbReference>
<evidence type="ECO:0000259" key="13">
    <source>
        <dbReference type="PROSITE" id="PS50048"/>
    </source>
</evidence>
<evidence type="ECO:0000256" key="11">
    <source>
        <dbReference type="ARBA" id="ARBA00023242"/>
    </source>
</evidence>
<dbReference type="SUPFAM" id="SSF53474">
    <property type="entry name" value="alpha/beta-Hydrolases"/>
    <property type="match status" value="1"/>
</dbReference>
<keyword evidence="8" id="KW-0238">DNA-binding</keyword>
<gene>
    <name evidence="14" type="ORF">QC761_512220</name>
</gene>
<feature type="domain" description="Zn(2)-C6 fungal-type" evidence="13">
    <location>
        <begin position="687"/>
        <end position="715"/>
    </location>
</feature>
<evidence type="ECO:0000256" key="9">
    <source>
        <dbReference type="ARBA" id="ARBA00023163"/>
    </source>
</evidence>
<evidence type="ECO:0000313" key="15">
    <source>
        <dbReference type="Proteomes" id="UP001322138"/>
    </source>
</evidence>
<dbReference type="InterPro" id="IPR029058">
    <property type="entry name" value="AB_hydrolase_fold"/>
</dbReference>
<proteinExistence type="inferred from homology"/>
<dbReference type="CDD" id="cd00067">
    <property type="entry name" value="GAL4"/>
    <property type="match status" value="1"/>
</dbReference>
<keyword evidence="15" id="KW-1185">Reference proteome</keyword>
<protein>
    <recommendedName>
        <fullName evidence="13">Zn(2)-C6 fungal-type domain-containing protein</fullName>
    </recommendedName>
</protein>
<dbReference type="Pfam" id="PF00450">
    <property type="entry name" value="Peptidase_S10"/>
    <property type="match status" value="1"/>
</dbReference>
<evidence type="ECO:0000256" key="4">
    <source>
        <dbReference type="ARBA" id="ARBA00022723"/>
    </source>
</evidence>
<evidence type="ECO:0000256" key="10">
    <source>
        <dbReference type="ARBA" id="ARBA00023180"/>
    </source>
</evidence>
<evidence type="ECO:0000256" key="12">
    <source>
        <dbReference type="SAM" id="SignalP"/>
    </source>
</evidence>
<dbReference type="SUPFAM" id="SSF57701">
    <property type="entry name" value="Zn2/Cys6 DNA-binding domain"/>
    <property type="match status" value="1"/>
</dbReference>
<keyword evidence="4" id="KW-0479">Metal-binding</keyword>
<sequence length="1204" mass="132484">MRLPLLLPLALSLGASTQNFVNPSQDTTLLFSSNFPGASITYKETTALLCETTPGVKSWSGYVHLPSTLLADVPSSLDMSIFFWYFQARKNPEEAPTSIYISGGPGASAFDETNGFPCTFNPDGNSTRLNNQSWNEEVNMLYIDQPVGAGFSYSKIVNGVVDLMDSLSEDGSFFTPGTVEELQQDSLNLTVAPATIQSLDPRDGINTTQQAARVMWQFTQVWFREFPGYDTSNKEISLWTVSYGGFYGPSFMAHFHRQSSLPNSFPLQLSTLGIQNGCLDVLTMGLSYLDFSLNNTYDIQAYPEEVYSSAKTNLTEYCQPLLLSCRQSVQEGDPLGYGRNSTVNQACALAAGVCFGFVQGAFTSYSDLNPFDITLSHPETYPPLHSVGYLNQPWVQAALGVAVNFTAASRSTGGVFFALTGDPMRHDLSDLRYVLENRIKVAMVYGDLDYRCNWFGGEEISLAVGGEEFREAGYADVDVGGVVGGLVREVAGLSFVRVFDAGHSVYGYHPGVVKEIFKRVMDGRDVASGKVAADGGYRSQGLVDVRGVKVAATKGRDAGCFLADVGRTCDQGQVEALREGRRVRVEGGRVVEPGREGETSVDGDGKGGEEMEQVKSGGTVRETAAMAASLGALAGCSRCHWLHPFGWFFCCWESITILQLSVTLRSSRKRFTPKRMVPPRSTRSKRGCITCRIRRVKCDETKPQCSRCIKAGRTCDGYAAISSQLSGRDMATAVKTLQVVGPAARVLGEAVLTEDSACFDFFRMCTVAMTNTAFPAPFWSRHVLQVAHFEPAVWKAAVAVGALHRRWESRSKIRLRAKPINSGAAGGETEEFTKQGMQQYWGAISMARTIQDPGVLMVMSVILAAAANMAGEWAASHVHIQSGLKLVASQSPHNTMSGEIASIAQSLSRLDLLVMTFEDSRARYAYADPLTGKLPSSILNMPRVGKLYDLMQASMHLFGMFRYFLSVEGGYILGFVTEEDDLPHLQARIAEDVIRWKIEFEILANRISSSASQAERTTLLSLELYHSVLSLMSRAGIAGPAVRWDPYTDEFARVISLCETINKNIFSPLPFFMSLEPGLVMPLFLTITRCRHPIVRRRGLRLLKSLNRQEGMWNSPAACVVAEQMVLAEEELLEFPLPLYIENLDNMPMDGPTGEGWERSMAPEELRVTRDQLEIDVESGRIELRLYTGLGEEEREVKRVSLGY</sequence>
<evidence type="ECO:0000256" key="1">
    <source>
        <dbReference type="ARBA" id="ARBA00009431"/>
    </source>
</evidence>
<reference evidence="14 15" key="1">
    <citation type="journal article" date="2023" name="bioRxiv">
        <title>High-quality genome assemblies of four members of thePodospora anserinaspecies complex.</title>
        <authorList>
            <person name="Ament-Velasquez S.L."/>
            <person name="Vogan A.A."/>
            <person name="Wallerman O."/>
            <person name="Hartmann F."/>
            <person name="Gautier V."/>
            <person name="Silar P."/>
            <person name="Giraud T."/>
            <person name="Johannesson H."/>
        </authorList>
    </citation>
    <scope>NUCLEOTIDE SEQUENCE [LARGE SCALE GENOMIC DNA]</scope>
    <source>
        <strain evidence="14 15">CBS 112042</strain>
    </source>
</reference>
<keyword evidence="3" id="KW-0645">Protease</keyword>
<keyword evidence="2" id="KW-0121">Carboxypeptidase</keyword>
<evidence type="ECO:0000313" key="14">
    <source>
        <dbReference type="EMBL" id="KAK4642126.1"/>
    </source>
</evidence>
<dbReference type="InterPro" id="IPR001563">
    <property type="entry name" value="Peptidase_S10"/>
</dbReference>
<feature type="signal peptide" evidence="12">
    <location>
        <begin position="1"/>
        <end position="17"/>
    </location>
</feature>
<comment type="similarity">
    <text evidence="1">Belongs to the peptidase S10 family.</text>
</comment>
<dbReference type="PANTHER" id="PTHR36206:SF12">
    <property type="entry name" value="ASPERCRYPTIN BIOSYNTHESIS CLUSTER-SPECIFIC TRANSCRIPTION REGULATOR ATNN-RELATED"/>
    <property type="match status" value="1"/>
</dbReference>
<dbReference type="Pfam" id="PF00172">
    <property type="entry name" value="Zn_clus"/>
    <property type="match status" value="1"/>
</dbReference>
<keyword evidence="12" id="KW-0732">Signal</keyword>
<accession>A0ABR0FEL7</accession>
<evidence type="ECO:0000256" key="6">
    <source>
        <dbReference type="ARBA" id="ARBA00022833"/>
    </source>
</evidence>
<dbReference type="Proteomes" id="UP001322138">
    <property type="component" value="Unassembled WGS sequence"/>
</dbReference>